<dbReference type="RefSeq" id="WP_267769276.1">
    <property type="nucleotide sequence ID" value="NZ_JAPNKE010000002.1"/>
</dbReference>
<name>A0A9X3ENB4_9BACT</name>
<evidence type="ECO:0000313" key="2">
    <source>
        <dbReference type="Proteomes" id="UP001150924"/>
    </source>
</evidence>
<dbReference type="Proteomes" id="UP001150924">
    <property type="component" value="Unassembled WGS sequence"/>
</dbReference>
<gene>
    <name evidence="1" type="ORF">OV079_15100</name>
</gene>
<keyword evidence="2" id="KW-1185">Reference proteome</keyword>
<accession>A0A9X3ENB4</accession>
<proteinExistence type="predicted"/>
<reference evidence="1" key="1">
    <citation type="submission" date="2022-11" db="EMBL/GenBank/DDBJ databases">
        <title>Minimal conservation of predation-associated metabolite biosynthetic gene clusters underscores biosynthetic potential of Myxococcota including descriptions for ten novel species: Archangium lansinium sp. nov., Myxococcus landrumus sp. nov., Nannocystis bai.</title>
        <authorList>
            <person name="Ahearne A."/>
            <person name="Stevens C."/>
            <person name="Phillips K."/>
        </authorList>
    </citation>
    <scope>NUCLEOTIDE SEQUENCE</scope>
    <source>
        <strain evidence="1">Na p29</strain>
    </source>
</reference>
<dbReference type="AlphaFoldDB" id="A0A9X3ENB4"/>
<protein>
    <submittedName>
        <fullName evidence="1">Uncharacterized protein</fullName>
    </submittedName>
</protein>
<evidence type="ECO:0000313" key="1">
    <source>
        <dbReference type="EMBL" id="MCY1006856.1"/>
    </source>
</evidence>
<dbReference type="EMBL" id="JAPNKE010000002">
    <property type="protein sequence ID" value="MCY1006856.1"/>
    <property type="molecule type" value="Genomic_DNA"/>
</dbReference>
<comment type="caution">
    <text evidence="1">The sequence shown here is derived from an EMBL/GenBank/DDBJ whole genome shotgun (WGS) entry which is preliminary data.</text>
</comment>
<sequence>MPGRPARVSLWPCPARNLAQQQLELPALDEPAGAPDLPEPTPAAACARCGWLVRRAEETCPLCHAPKDSTP</sequence>
<organism evidence="1 2">
    <name type="scientific">Nannocystis pusilla</name>
    <dbReference type="NCBI Taxonomy" id="889268"/>
    <lineage>
        <taxon>Bacteria</taxon>
        <taxon>Pseudomonadati</taxon>
        <taxon>Myxococcota</taxon>
        <taxon>Polyangia</taxon>
        <taxon>Nannocystales</taxon>
        <taxon>Nannocystaceae</taxon>
        <taxon>Nannocystis</taxon>
    </lineage>
</organism>